<keyword evidence="7" id="KW-0687">Ribonucleoprotein</keyword>
<dbReference type="EMBL" id="LDTD01000038">
    <property type="protein sequence ID" value="KTT71519.1"/>
    <property type="molecule type" value="Genomic_DNA"/>
</dbReference>
<protein>
    <recommendedName>
        <fullName evidence="3 4">Ribosome hibernation promoting factor</fullName>
        <shortName evidence="4">HPF</shortName>
    </recommendedName>
</protein>
<dbReference type="InterPro" id="IPR003489">
    <property type="entry name" value="RHF/RaiA"/>
</dbReference>
<reference evidence="8 9" key="1">
    <citation type="journal article" date="2016" name="Front. Microbiol.">
        <title>Genomic Resource of Rice Seed Associated Bacteria.</title>
        <authorList>
            <person name="Midha S."/>
            <person name="Bansal K."/>
            <person name="Sharma S."/>
            <person name="Kumar N."/>
            <person name="Patil P.P."/>
            <person name="Chaudhry V."/>
            <person name="Patil P.B."/>
        </authorList>
    </citation>
    <scope>NUCLEOTIDE SEQUENCE [LARGE SCALE GENOMIC DNA]</scope>
    <source>
        <strain evidence="6 8">NS319</strain>
        <strain evidence="7 9">SB4</strain>
    </source>
</reference>
<dbReference type="GO" id="GO:0043024">
    <property type="term" value="F:ribosomal small subunit binding"/>
    <property type="evidence" value="ECO:0007669"/>
    <property type="project" value="TreeGrafter"/>
</dbReference>
<dbReference type="OrthoDB" id="9794975at2"/>
<dbReference type="NCBIfam" id="TIGR00741">
    <property type="entry name" value="yfiA"/>
    <property type="match status" value="1"/>
</dbReference>
<dbReference type="Proteomes" id="UP000072867">
    <property type="component" value="Unassembled WGS sequence"/>
</dbReference>
<dbReference type="GO" id="GO:0045900">
    <property type="term" value="P:negative regulation of translational elongation"/>
    <property type="evidence" value="ECO:0007669"/>
    <property type="project" value="TreeGrafter"/>
</dbReference>
<dbReference type="InterPro" id="IPR034694">
    <property type="entry name" value="HPF_long/plastid"/>
</dbReference>
<dbReference type="InterPro" id="IPR032528">
    <property type="entry name" value="Ribosom_S30AE_C"/>
</dbReference>
<dbReference type="GO" id="GO:0022627">
    <property type="term" value="C:cytosolic small ribosomal subunit"/>
    <property type="evidence" value="ECO:0007669"/>
    <property type="project" value="TreeGrafter"/>
</dbReference>
<evidence type="ECO:0000256" key="2">
    <source>
        <dbReference type="ARBA" id="ARBA00038695"/>
    </source>
</evidence>
<dbReference type="Pfam" id="PF16321">
    <property type="entry name" value="Ribosom_S30AE_C"/>
    <property type="match status" value="1"/>
</dbReference>
<dbReference type="STRING" id="33051.SB4_09350"/>
<comment type="subunit">
    <text evidence="2">Associates exclusively with 100S ribosomes, which are dimers of 70S ribosomes.</text>
</comment>
<dbReference type="InterPro" id="IPR036567">
    <property type="entry name" value="RHF-like"/>
</dbReference>
<comment type="similarity">
    <text evidence="4">Belongs to the HPF/YfiA ribosome-associated protein family. Long HPF subfamily.</text>
</comment>
<evidence type="ECO:0000313" key="9">
    <source>
        <dbReference type="Proteomes" id="UP000074072"/>
    </source>
</evidence>
<dbReference type="AlphaFoldDB" id="A0A147IV15"/>
<organism evidence="7 9">
    <name type="scientific">Sphingomonas sanguinis</name>
    <dbReference type="NCBI Taxonomy" id="33051"/>
    <lineage>
        <taxon>Bacteria</taxon>
        <taxon>Pseudomonadati</taxon>
        <taxon>Pseudomonadota</taxon>
        <taxon>Alphaproteobacteria</taxon>
        <taxon>Sphingomonadales</taxon>
        <taxon>Sphingomonadaceae</taxon>
        <taxon>Sphingomonas</taxon>
    </lineage>
</organism>
<accession>A0A147IV15</accession>
<dbReference type="CDD" id="cd00552">
    <property type="entry name" value="RaiA"/>
    <property type="match status" value="1"/>
</dbReference>
<keyword evidence="7" id="KW-0689">Ribosomal protein</keyword>
<comment type="subcellular location">
    <subcellularLocation>
        <location evidence="4">Cytoplasm</location>
    </subcellularLocation>
</comment>
<gene>
    <name evidence="4" type="primary">hpf</name>
    <name evidence="6" type="ORF">NS319_05900</name>
    <name evidence="7" type="ORF">SB4_09350</name>
</gene>
<dbReference type="InterPro" id="IPR050574">
    <property type="entry name" value="HPF/YfiA_ribosome-assoc"/>
</dbReference>
<name>A0A147IV15_9SPHN</name>
<evidence type="ECO:0000313" key="6">
    <source>
        <dbReference type="EMBL" id="KTT71519.1"/>
    </source>
</evidence>
<dbReference type="EMBL" id="LDTE01000052">
    <property type="protein sequence ID" value="KTT99301.1"/>
    <property type="molecule type" value="Genomic_DNA"/>
</dbReference>
<evidence type="ECO:0000256" key="1">
    <source>
        <dbReference type="ARBA" id="ARBA00022845"/>
    </source>
</evidence>
<dbReference type="InterPro" id="IPR038416">
    <property type="entry name" value="Ribosom_S30AE_C_sf"/>
</dbReference>
<dbReference type="PANTHER" id="PTHR33231">
    <property type="entry name" value="30S RIBOSOMAL PROTEIN"/>
    <property type="match status" value="1"/>
</dbReference>
<evidence type="ECO:0000256" key="4">
    <source>
        <dbReference type="HAMAP-Rule" id="MF_00839"/>
    </source>
</evidence>
<evidence type="ECO:0000313" key="8">
    <source>
        <dbReference type="Proteomes" id="UP000072867"/>
    </source>
</evidence>
<evidence type="ECO:0000313" key="7">
    <source>
        <dbReference type="EMBL" id="KTT99301.1"/>
    </source>
</evidence>
<dbReference type="PANTHER" id="PTHR33231:SF1">
    <property type="entry name" value="30S RIBOSOMAL PROTEIN"/>
    <property type="match status" value="1"/>
</dbReference>
<dbReference type="Proteomes" id="UP000074072">
    <property type="component" value="Unassembled WGS sequence"/>
</dbReference>
<dbReference type="SUPFAM" id="SSF69754">
    <property type="entry name" value="Ribosome binding protein Y (YfiA homologue)"/>
    <property type="match status" value="1"/>
</dbReference>
<keyword evidence="1 4" id="KW-0810">Translation regulation</keyword>
<dbReference type="HAMAP" id="MF_00839">
    <property type="entry name" value="HPF"/>
    <property type="match status" value="1"/>
</dbReference>
<dbReference type="PATRIC" id="fig|33051.3.peg.2174"/>
<comment type="caution">
    <text evidence="7">The sequence shown here is derived from an EMBL/GenBank/DDBJ whole genome shotgun (WGS) entry which is preliminary data.</text>
</comment>
<comment type="function">
    <text evidence="4">Required for dimerization of active 70S ribosomes into 100S ribosomes in stationary phase; 100S ribosomes are translationally inactive and sometimes present during exponential growth.</text>
</comment>
<dbReference type="Gene3D" id="3.30.505.50">
    <property type="entry name" value="Sigma 54 modulation/S30EA ribosomal protein, C-terminal domain"/>
    <property type="match status" value="1"/>
</dbReference>
<proteinExistence type="inferred from homology"/>
<comment type="subunit">
    <text evidence="4">Interacts with 100S ribosomes.</text>
</comment>
<dbReference type="Gene3D" id="3.30.160.100">
    <property type="entry name" value="Ribosome hibernation promotion factor-like"/>
    <property type="match status" value="1"/>
</dbReference>
<evidence type="ECO:0000259" key="5">
    <source>
        <dbReference type="Pfam" id="PF16321"/>
    </source>
</evidence>
<dbReference type="RefSeq" id="WP_058732823.1">
    <property type="nucleotide sequence ID" value="NZ_LDTD01000038.1"/>
</dbReference>
<dbReference type="Pfam" id="PF02482">
    <property type="entry name" value="Ribosomal_S30AE"/>
    <property type="match status" value="1"/>
</dbReference>
<sequence length="196" mass="21439">MDIRISGHQVETGDALRTHVTDRLQGIAEKYFARAISSEVTFGKGPHDVGFKCDIVMHVTRGLVLKGRHDAQDAHLAFDGAATKIEKQLRRYSRRLKDRNQGQAIELAEAGAYDAGYTLFAEQIDEDEAGDAPLIIAETRVDIPDASVSDAVMMLDLRNTAALLFKNSGTGSYNMVYRRGDGTIGWVEPQRGSTAG</sequence>
<feature type="domain" description="Sigma 54 modulation/S30EA ribosomal protein C-terminal" evidence="5">
    <location>
        <begin position="132"/>
        <end position="185"/>
    </location>
</feature>
<evidence type="ECO:0000256" key="3">
    <source>
        <dbReference type="ARBA" id="ARBA00041148"/>
    </source>
</evidence>
<keyword evidence="4" id="KW-0963">Cytoplasm</keyword>